<sequence length="446" mass="50858">MATASKIKLDALQRPEFYVEGISKEAAETASALLQENHEKHHIFFNQSGFHNHIVHHLLTLFALNATPAELQKAYDENASYQRPPAPLDRAIVEDMHQPDKYKKYLGKEKYYHDFLVFFKQEMDNKGWQAVLNEYVFKGDARADDMLVRMFAGFLHPIIHLGFGVEFEQPAIIAEALAQACAHDTWMAPLFQASEQAARERATEGKPQKSVVELLHEIRADEKLRTAPRWGDGNKIRDGILTRAPDEMVKYASQYTVSEAQLEEKTAEMIHAAILFTATAQRPPKRVQFDFFYMHSANSSIFFRAFQRQPWLSRASKTRLLEWKVRADLAMYASRGAPALLLAELTDYVPRQDSGWAGVFERVKRLPDDGHASKLVRAVAHAEMVCGEGMGKGGLLIEGDMWRVLGHMVVDSVEVGEPHWVRGCGFEEAWREVPEREQEREPPERL</sequence>
<protein>
    <recommendedName>
        <fullName evidence="4">HypA-like protein</fullName>
    </recommendedName>
</protein>
<dbReference type="AlphaFoldDB" id="A0A7C8M2J2"/>
<reference evidence="2 3" key="1">
    <citation type="submission" date="2020-01" db="EMBL/GenBank/DDBJ databases">
        <authorList>
            <consortium name="DOE Joint Genome Institute"/>
            <person name="Haridas S."/>
            <person name="Albert R."/>
            <person name="Binder M."/>
            <person name="Bloem J."/>
            <person name="Labutti K."/>
            <person name="Salamov A."/>
            <person name="Andreopoulos B."/>
            <person name="Baker S.E."/>
            <person name="Barry K."/>
            <person name="Bills G."/>
            <person name="Bluhm B.H."/>
            <person name="Cannon C."/>
            <person name="Castanera R."/>
            <person name="Culley D.E."/>
            <person name="Daum C."/>
            <person name="Ezra D."/>
            <person name="Gonzalez J.B."/>
            <person name="Henrissat B."/>
            <person name="Kuo A."/>
            <person name="Liang C."/>
            <person name="Lipzen A."/>
            <person name="Lutzoni F."/>
            <person name="Magnuson J."/>
            <person name="Mondo S."/>
            <person name="Nolan M."/>
            <person name="Ohm R."/>
            <person name="Pangilinan J."/>
            <person name="Park H.-J.H."/>
            <person name="Ramirez L."/>
            <person name="Alfaro M."/>
            <person name="Sun H."/>
            <person name="Tritt A."/>
            <person name="Yoshinaga Y."/>
            <person name="Zwiers L.-H.L."/>
            <person name="Turgeon B.G."/>
            <person name="Goodwin S.B."/>
            <person name="Spatafora J.W."/>
            <person name="Crous P.W."/>
            <person name="Grigoriev I.V."/>
        </authorList>
    </citation>
    <scope>NUCLEOTIDE SEQUENCE [LARGE SCALE GENOMIC DNA]</scope>
    <source>
        <strain evidence="2 3">CBS 611.86</strain>
    </source>
</reference>
<keyword evidence="3" id="KW-1185">Reference proteome</keyword>
<organism evidence="2 3">
    <name type="scientific">Massariosphaeria phaeospora</name>
    <dbReference type="NCBI Taxonomy" id="100035"/>
    <lineage>
        <taxon>Eukaryota</taxon>
        <taxon>Fungi</taxon>
        <taxon>Dikarya</taxon>
        <taxon>Ascomycota</taxon>
        <taxon>Pezizomycotina</taxon>
        <taxon>Dothideomycetes</taxon>
        <taxon>Pleosporomycetidae</taxon>
        <taxon>Pleosporales</taxon>
        <taxon>Pleosporales incertae sedis</taxon>
        <taxon>Massariosphaeria</taxon>
    </lineage>
</organism>
<name>A0A7C8M2J2_9PLEO</name>
<dbReference type="InterPro" id="IPR025337">
    <property type="entry name" value="Questin_oxidase-like"/>
</dbReference>
<evidence type="ECO:0000313" key="2">
    <source>
        <dbReference type="EMBL" id="KAF2865741.1"/>
    </source>
</evidence>
<dbReference type="Pfam" id="PF14027">
    <property type="entry name" value="Questin_oxidase"/>
    <property type="match status" value="1"/>
</dbReference>
<keyword evidence="1" id="KW-0560">Oxidoreductase</keyword>
<dbReference type="GO" id="GO:0016491">
    <property type="term" value="F:oxidoreductase activity"/>
    <property type="evidence" value="ECO:0007669"/>
    <property type="project" value="UniProtKB-KW"/>
</dbReference>
<evidence type="ECO:0000256" key="1">
    <source>
        <dbReference type="ARBA" id="ARBA00023002"/>
    </source>
</evidence>
<dbReference type="OrthoDB" id="10004862at2759"/>
<dbReference type="EMBL" id="JAADJZ010000031">
    <property type="protein sequence ID" value="KAF2865741.1"/>
    <property type="molecule type" value="Genomic_DNA"/>
</dbReference>
<evidence type="ECO:0008006" key="4">
    <source>
        <dbReference type="Google" id="ProtNLM"/>
    </source>
</evidence>
<dbReference type="Proteomes" id="UP000481861">
    <property type="component" value="Unassembled WGS sequence"/>
</dbReference>
<comment type="caution">
    <text evidence="2">The sequence shown here is derived from an EMBL/GenBank/DDBJ whole genome shotgun (WGS) entry which is preliminary data.</text>
</comment>
<dbReference type="PANTHER" id="PTHR35870">
    <property type="entry name" value="PROTEIN, PUTATIVE (AFU_ORTHOLOGUE AFUA_5G03330)-RELATED"/>
    <property type="match status" value="1"/>
</dbReference>
<dbReference type="PANTHER" id="PTHR35870:SF1">
    <property type="entry name" value="PROTEIN, PUTATIVE (AFU_ORTHOLOGUE AFUA_5G03330)-RELATED"/>
    <property type="match status" value="1"/>
</dbReference>
<proteinExistence type="predicted"/>
<accession>A0A7C8M2J2</accession>
<evidence type="ECO:0000313" key="3">
    <source>
        <dbReference type="Proteomes" id="UP000481861"/>
    </source>
</evidence>
<gene>
    <name evidence="2" type="ORF">BDV95DRAFT_632130</name>
</gene>